<feature type="domain" description="Homeobox" evidence="12">
    <location>
        <begin position="7"/>
        <end position="72"/>
    </location>
</feature>
<keyword evidence="5 9" id="KW-0371">Homeobox</keyword>
<evidence type="ECO:0000256" key="4">
    <source>
        <dbReference type="ARBA" id="ARBA00023125"/>
    </source>
</evidence>
<dbReference type="Pfam" id="PF00046">
    <property type="entry name" value="Homeodomain"/>
    <property type="match status" value="1"/>
</dbReference>
<dbReference type="InterPro" id="IPR044555">
    <property type="entry name" value="WUSCHEL-like"/>
</dbReference>
<feature type="compositionally biased region" description="Low complexity" evidence="11">
    <location>
        <begin position="194"/>
        <end position="211"/>
    </location>
</feature>
<evidence type="ECO:0000256" key="6">
    <source>
        <dbReference type="ARBA" id="ARBA00023163"/>
    </source>
</evidence>
<dbReference type="PROSITE" id="PS50071">
    <property type="entry name" value="HOMEOBOX_2"/>
    <property type="match status" value="1"/>
</dbReference>
<evidence type="ECO:0000256" key="11">
    <source>
        <dbReference type="SAM" id="MobiDB-lite"/>
    </source>
</evidence>
<dbReference type="SUPFAM" id="SSF46689">
    <property type="entry name" value="Homeodomain-like"/>
    <property type="match status" value="1"/>
</dbReference>
<keyword evidence="6" id="KW-0804">Transcription</keyword>
<dbReference type="InterPro" id="IPR001356">
    <property type="entry name" value="HD"/>
</dbReference>
<gene>
    <name evidence="13" type="ORF">D8674_021470</name>
</gene>
<reference evidence="14" key="2">
    <citation type="submission" date="2019-10" db="EMBL/GenBank/DDBJ databases">
        <title>A de novo genome assembly of a pear dwarfing rootstock.</title>
        <authorList>
            <person name="Wang F."/>
            <person name="Wang J."/>
            <person name="Li S."/>
            <person name="Zhang Y."/>
            <person name="Fang M."/>
            <person name="Ma L."/>
            <person name="Zhao Y."/>
            <person name="Jiang S."/>
        </authorList>
    </citation>
    <scope>NUCLEOTIDE SEQUENCE [LARGE SCALE GENOMIC DNA]</scope>
</reference>
<keyword evidence="4 9" id="KW-0238">DNA-binding</keyword>
<evidence type="ECO:0000256" key="9">
    <source>
        <dbReference type="PROSITE-ProRule" id="PRU00108"/>
    </source>
</evidence>
<sequence length="245" mass="28047">MSPAANSSSSSSRWCPAPEQLMLLEEMYKAGIRTPNASQIQHITAQLSFYGKIEGKNVFYWFQNHKARDRQKLRKKLCKQLQQQQLLYHHHNYHNYRNCHYEQQLNQQTFLGCLESPPPVPSALHHKRLSTCHHHNNYSSTGFLPPQVGVEDALINYTWKMEIPEKVEREKSVMSMYGREWMIMMMNVSPPSPCCTSSSSSTTTTTTSTPPLKTLQLFPITATDLKEESTPSRSALSSSTLTENH</sequence>
<dbReference type="GO" id="GO:0005634">
    <property type="term" value="C:nucleus"/>
    <property type="evidence" value="ECO:0007669"/>
    <property type="project" value="UniProtKB-SubCell"/>
</dbReference>
<dbReference type="PANTHER" id="PTHR45940">
    <property type="entry name" value="WUSCHEL-RELATED HOMEOBOX 1-RELATED"/>
    <property type="match status" value="1"/>
</dbReference>
<dbReference type="PANTHER" id="PTHR45940:SF42">
    <property type="entry name" value="WUSCHEL-RELATED HOMEOBOX 3"/>
    <property type="match status" value="1"/>
</dbReference>
<feature type="region of interest" description="Disordered" evidence="11">
    <location>
        <begin position="226"/>
        <end position="245"/>
    </location>
</feature>
<evidence type="ECO:0000256" key="2">
    <source>
        <dbReference type="ARBA" id="ARBA00022473"/>
    </source>
</evidence>
<dbReference type="SMART" id="SM00389">
    <property type="entry name" value="HOX"/>
    <property type="match status" value="1"/>
</dbReference>
<dbReference type="EMBL" id="SMOL01000402">
    <property type="protein sequence ID" value="KAB2614882.1"/>
    <property type="molecule type" value="Genomic_DNA"/>
</dbReference>
<organism evidence="13 14">
    <name type="scientific">Pyrus ussuriensis x Pyrus communis</name>
    <dbReference type="NCBI Taxonomy" id="2448454"/>
    <lineage>
        <taxon>Eukaryota</taxon>
        <taxon>Viridiplantae</taxon>
        <taxon>Streptophyta</taxon>
        <taxon>Embryophyta</taxon>
        <taxon>Tracheophyta</taxon>
        <taxon>Spermatophyta</taxon>
        <taxon>Magnoliopsida</taxon>
        <taxon>eudicotyledons</taxon>
        <taxon>Gunneridae</taxon>
        <taxon>Pentapetalae</taxon>
        <taxon>rosids</taxon>
        <taxon>fabids</taxon>
        <taxon>Rosales</taxon>
        <taxon>Rosaceae</taxon>
        <taxon>Amygdaloideae</taxon>
        <taxon>Maleae</taxon>
        <taxon>Pyrus</taxon>
    </lineage>
</organism>
<evidence type="ECO:0000256" key="10">
    <source>
        <dbReference type="RuleBase" id="RU000682"/>
    </source>
</evidence>
<feature type="compositionally biased region" description="Low complexity" evidence="11">
    <location>
        <begin position="231"/>
        <end position="245"/>
    </location>
</feature>
<comment type="similarity">
    <text evidence="8">Belongs to the WUS homeobox family.</text>
</comment>
<keyword evidence="14" id="KW-1185">Reference proteome</keyword>
<evidence type="ECO:0000256" key="8">
    <source>
        <dbReference type="ARBA" id="ARBA00024040"/>
    </source>
</evidence>
<evidence type="ECO:0000256" key="5">
    <source>
        <dbReference type="ARBA" id="ARBA00023155"/>
    </source>
</evidence>
<evidence type="ECO:0000259" key="12">
    <source>
        <dbReference type="PROSITE" id="PS50071"/>
    </source>
</evidence>
<dbReference type="AlphaFoldDB" id="A0A5N5GMN6"/>
<dbReference type="GO" id="GO:0003700">
    <property type="term" value="F:DNA-binding transcription factor activity"/>
    <property type="evidence" value="ECO:0007669"/>
    <property type="project" value="InterPro"/>
</dbReference>
<reference evidence="13 14" key="3">
    <citation type="submission" date="2019-11" db="EMBL/GenBank/DDBJ databases">
        <title>A de novo genome assembly of a pear dwarfing rootstock.</title>
        <authorList>
            <person name="Wang F."/>
            <person name="Wang J."/>
            <person name="Li S."/>
            <person name="Zhang Y."/>
            <person name="Fang M."/>
            <person name="Ma L."/>
            <person name="Zhao Y."/>
            <person name="Jiang S."/>
        </authorList>
    </citation>
    <scope>NUCLEOTIDE SEQUENCE [LARGE SCALE GENOMIC DNA]</scope>
    <source>
        <strain evidence="13">S2</strain>
        <tissue evidence="13">Leaf</tissue>
    </source>
</reference>
<dbReference type="InterPro" id="IPR009057">
    <property type="entry name" value="Homeodomain-like_sf"/>
</dbReference>
<comment type="caution">
    <text evidence="13">The sequence shown here is derived from an EMBL/GenBank/DDBJ whole genome shotgun (WGS) entry which is preliminary data.</text>
</comment>
<evidence type="ECO:0000313" key="13">
    <source>
        <dbReference type="EMBL" id="KAB2614882.1"/>
    </source>
</evidence>
<dbReference type="Proteomes" id="UP000327157">
    <property type="component" value="Chromosome 3"/>
</dbReference>
<dbReference type="GO" id="GO:0003677">
    <property type="term" value="F:DNA binding"/>
    <property type="evidence" value="ECO:0007669"/>
    <property type="project" value="UniProtKB-UniRule"/>
</dbReference>
<dbReference type="FunFam" id="1.10.10.60:FF:000118">
    <property type="entry name" value="WUSCHEL-related homeobox 11"/>
    <property type="match status" value="1"/>
</dbReference>
<evidence type="ECO:0000256" key="3">
    <source>
        <dbReference type="ARBA" id="ARBA00023015"/>
    </source>
</evidence>
<dbReference type="GO" id="GO:0099402">
    <property type="term" value="P:plant organ development"/>
    <property type="evidence" value="ECO:0007669"/>
    <property type="project" value="InterPro"/>
</dbReference>
<protein>
    <submittedName>
        <fullName evidence="13">WUSCHEL-related homeobox 3-like</fullName>
    </submittedName>
</protein>
<keyword evidence="7 9" id="KW-0539">Nucleus</keyword>
<name>A0A5N5GMN6_9ROSA</name>
<comment type="subcellular location">
    <subcellularLocation>
        <location evidence="1 9 10">Nucleus</location>
    </subcellularLocation>
</comment>
<feature type="DNA-binding region" description="Homeobox" evidence="9">
    <location>
        <begin position="9"/>
        <end position="73"/>
    </location>
</feature>
<keyword evidence="2" id="KW-0217">Developmental protein</keyword>
<dbReference type="OrthoDB" id="1932526at2759"/>
<feature type="region of interest" description="Disordered" evidence="11">
    <location>
        <begin position="192"/>
        <end position="212"/>
    </location>
</feature>
<proteinExistence type="inferred from homology"/>
<keyword evidence="3" id="KW-0805">Transcription regulation</keyword>
<evidence type="ECO:0000313" key="14">
    <source>
        <dbReference type="Proteomes" id="UP000327157"/>
    </source>
</evidence>
<dbReference type="Gene3D" id="1.10.10.60">
    <property type="entry name" value="Homeodomain-like"/>
    <property type="match status" value="1"/>
</dbReference>
<reference evidence="13 14" key="1">
    <citation type="submission" date="2019-09" db="EMBL/GenBank/DDBJ databases">
        <authorList>
            <person name="Ou C."/>
        </authorList>
    </citation>
    <scope>NUCLEOTIDE SEQUENCE [LARGE SCALE GENOMIC DNA]</scope>
    <source>
        <strain evidence="13">S2</strain>
        <tissue evidence="13">Leaf</tissue>
    </source>
</reference>
<evidence type="ECO:0000256" key="1">
    <source>
        <dbReference type="ARBA" id="ARBA00004123"/>
    </source>
</evidence>
<evidence type="ECO:0000256" key="7">
    <source>
        <dbReference type="ARBA" id="ARBA00023242"/>
    </source>
</evidence>
<accession>A0A5N5GMN6</accession>
<dbReference type="CDD" id="cd00086">
    <property type="entry name" value="homeodomain"/>
    <property type="match status" value="1"/>
</dbReference>